<evidence type="ECO:0000313" key="5">
    <source>
        <dbReference type="Proteomes" id="UP000215289"/>
    </source>
</evidence>
<dbReference type="InterPro" id="IPR017946">
    <property type="entry name" value="PLC-like_Pdiesterase_TIM-brl"/>
</dbReference>
<dbReference type="PROSITE" id="PS50007">
    <property type="entry name" value="PIPLC_X_DOMAIN"/>
    <property type="match status" value="1"/>
</dbReference>
<organism evidence="4 5">
    <name type="scientific">Aspergillus turcosus</name>
    <dbReference type="NCBI Taxonomy" id="1245748"/>
    <lineage>
        <taxon>Eukaryota</taxon>
        <taxon>Fungi</taxon>
        <taxon>Dikarya</taxon>
        <taxon>Ascomycota</taxon>
        <taxon>Pezizomycotina</taxon>
        <taxon>Eurotiomycetes</taxon>
        <taxon>Eurotiomycetidae</taxon>
        <taxon>Eurotiales</taxon>
        <taxon>Aspergillaceae</taxon>
        <taxon>Aspergillus</taxon>
        <taxon>Aspergillus subgen. Fumigati</taxon>
    </lineage>
</organism>
<dbReference type="InterPro" id="IPR030395">
    <property type="entry name" value="GP_PDE_dom"/>
</dbReference>
<evidence type="ECO:0000256" key="1">
    <source>
        <dbReference type="ARBA" id="ARBA00022801"/>
    </source>
</evidence>
<dbReference type="Proteomes" id="UP000215289">
    <property type="component" value="Unassembled WGS sequence"/>
</dbReference>
<keyword evidence="5" id="KW-1185">Reference proteome</keyword>
<dbReference type="PANTHER" id="PTHR22958">
    <property type="entry name" value="GLYCEROPHOSPHORYL DIESTER PHOSPHODIESTERASE"/>
    <property type="match status" value="1"/>
</dbReference>
<name>A0A229XJ59_9EURO</name>
<evidence type="ECO:0000259" key="3">
    <source>
        <dbReference type="PROSITE" id="PS51704"/>
    </source>
</evidence>
<dbReference type="AlphaFoldDB" id="A0A229XJ59"/>
<comment type="caution">
    <text evidence="4">The sequence shown here is derived from an EMBL/GenBank/DDBJ whole genome shotgun (WGS) entry which is preliminary data.</text>
</comment>
<accession>A0A229XJ59</accession>
<dbReference type="InterPro" id="IPR057506">
    <property type="entry name" value="C2_GPCPD1"/>
</dbReference>
<sequence length="502" mass="55252">MHMKPVSRAQVHLLPDYSHVIINLGATQKGNRAKAVVLNPNSEGDICTGGTLALEVSVSEGNNTSRAVELPILNDVVNEPFVFPVSDPDKTWLAFRLYRAASLHTGGRDLLGSGVTLLKSLSDCFGTERESLVRERTIPILGKDTLIPVGTVTFTFLIASPMAPLNISTARDTPTFTTSSLQLVGHRGLGQNTANRSHLQLGENTMESFRLAAKQGATYVEFDVQLTRDLVPVLYHDFSLSESGTDIPIHELTAEQIVTQDARKPHRVEHPHTRSRSFTEEDGRRTQEIRDRLKHTVDFRNKGFKPNTRGDCIQDSFATLEDVLTKLPESVGLNVEIKYPRIHEAAEAGVAPLAIEINTFVDRILEKILLHARNTRNIILSSFTPEVCILLAFKQRVYPVMFITNAGKPPVTDLETRASSLQSAVCFAKRWSLAGIVFASETLISCPRLIRYVKESRLVCGSYGLQNNIPENAIVQAAAGIDILIADRVGLISAALREGGYL</sequence>
<protein>
    <recommendedName>
        <fullName evidence="3">GP-PDE domain-containing protein</fullName>
    </recommendedName>
</protein>
<dbReference type="GO" id="GO:0047389">
    <property type="term" value="F:glycerophosphocholine phosphodiesterase activity"/>
    <property type="evidence" value="ECO:0007669"/>
    <property type="project" value="TreeGrafter"/>
</dbReference>
<dbReference type="OrthoDB" id="197419at2759"/>
<dbReference type="GO" id="GO:0046475">
    <property type="term" value="P:glycerophospholipid catabolic process"/>
    <property type="evidence" value="ECO:0007669"/>
    <property type="project" value="TreeGrafter"/>
</dbReference>
<dbReference type="STRING" id="1245748.A0A229XJ59"/>
<dbReference type="PROSITE" id="PS51704">
    <property type="entry name" value="GP_PDE"/>
    <property type="match status" value="1"/>
</dbReference>
<dbReference type="Pfam" id="PF03009">
    <property type="entry name" value="GDPD"/>
    <property type="match status" value="1"/>
</dbReference>
<dbReference type="PANTHER" id="PTHR22958:SF1">
    <property type="entry name" value="GLYCEROPHOSPHOCHOLINE PHOSPHODIESTERASE GPCPD1"/>
    <property type="match status" value="1"/>
</dbReference>
<dbReference type="Pfam" id="PF25329">
    <property type="entry name" value="C2_GDE1"/>
    <property type="match status" value="1"/>
</dbReference>
<keyword evidence="1" id="KW-0378">Hydrolase</keyword>
<evidence type="ECO:0000313" key="4">
    <source>
        <dbReference type="EMBL" id="RLL93167.1"/>
    </source>
</evidence>
<dbReference type="EMBL" id="NIDN02000379">
    <property type="protein sequence ID" value="RLL93167.1"/>
    <property type="molecule type" value="Genomic_DNA"/>
</dbReference>
<feature type="region of interest" description="Disordered" evidence="2">
    <location>
        <begin position="261"/>
        <end position="286"/>
    </location>
</feature>
<dbReference type="Gene3D" id="3.20.20.190">
    <property type="entry name" value="Phosphatidylinositol (PI) phosphodiesterase"/>
    <property type="match status" value="1"/>
</dbReference>
<feature type="compositionally biased region" description="Basic and acidic residues" evidence="2">
    <location>
        <begin position="268"/>
        <end position="286"/>
    </location>
</feature>
<proteinExistence type="predicted"/>
<gene>
    <name evidence="4" type="ORF">CFD26_101493</name>
</gene>
<reference evidence="4 5" key="1">
    <citation type="submission" date="2018-08" db="EMBL/GenBank/DDBJ databases">
        <title>Draft genome sequences of two Aspergillus turcosus clinical strains isolated from bronchoalveolar lavage fluid: one azole-susceptible and the other azole-resistant.</title>
        <authorList>
            <person name="Parent-Michaud M."/>
            <person name="Dufresne P.J."/>
            <person name="Fournier E."/>
            <person name="Martineau C."/>
            <person name="Moreira S."/>
            <person name="Perkins V."/>
            <person name="De Repentigny L."/>
            <person name="Dufresne S.F."/>
        </authorList>
    </citation>
    <scope>NUCLEOTIDE SEQUENCE [LARGE SCALE GENOMIC DNA]</scope>
    <source>
        <strain evidence="4">HMR AF 1038</strain>
    </source>
</reference>
<feature type="domain" description="GP-PDE" evidence="3">
    <location>
        <begin position="181"/>
        <end position="496"/>
    </location>
</feature>
<dbReference type="InterPro" id="IPR051578">
    <property type="entry name" value="GDPD"/>
</dbReference>
<evidence type="ECO:0000256" key="2">
    <source>
        <dbReference type="SAM" id="MobiDB-lite"/>
    </source>
</evidence>
<dbReference type="SUPFAM" id="SSF51695">
    <property type="entry name" value="PLC-like phosphodiesterases"/>
    <property type="match status" value="1"/>
</dbReference>